<dbReference type="AlphaFoldDB" id="A0A430ATX4"/>
<dbReference type="Pfam" id="PF00746">
    <property type="entry name" value="Gram_pos_anchor"/>
    <property type="match status" value="1"/>
</dbReference>
<evidence type="ECO:0008006" key="11">
    <source>
        <dbReference type="Google" id="ProtNLM"/>
    </source>
</evidence>
<accession>A0A430ATX4</accession>
<dbReference type="NCBIfam" id="NF033902">
    <property type="entry name" value="iso_D2_wall_anc"/>
    <property type="match status" value="1"/>
</dbReference>
<proteinExistence type="predicted"/>
<feature type="transmembrane region" description="Helical" evidence="5">
    <location>
        <begin position="493"/>
        <end position="516"/>
    </location>
</feature>
<keyword evidence="2" id="KW-0964">Secreted</keyword>
<dbReference type="Pfam" id="PF16555">
    <property type="entry name" value="GramPos_pilinD1"/>
    <property type="match status" value="1"/>
</dbReference>
<keyword evidence="5" id="KW-0472">Membrane</keyword>
<name>A0A430ATX4_9ENTE</name>
<dbReference type="Gene3D" id="2.60.40.10">
    <property type="entry name" value="Immunoglobulins"/>
    <property type="match status" value="2"/>
</dbReference>
<feature type="domain" description="Gram-positive pilin subunit D1 N-terminal" evidence="7">
    <location>
        <begin position="35"/>
        <end position="185"/>
    </location>
</feature>
<dbReference type="InterPro" id="IPR032364">
    <property type="entry name" value="GramPos_pilinD1_N"/>
</dbReference>
<evidence type="ECO:0000256" key="1">
    <source>
        <dbReference type="ARBA" id="ARBA00022512"/>
    </source>
</evidence>
<dbReference type="Gene3D" id="2.60.40.740">
    <property type="match status" value="1"/>
</dbReference>
<dbReference type="Pfam" id="PF17802">
    <property type="entry name" value="SpaA"/>
    <property type="match status" value="1"/>
</dbReference>
<evidence type="ECO:0000256" key="2">
    <source>
        <dbReference type="ARBA" id="ARBA00022525"/>
    </source>
</evidence>
<dbReference type="InterPro" id="IPR041033">
    <property type="entry name" value="SpaA_PFL_dom_1"/>
</dbReference>
<evidence type="ECO:0000256" key="5">
    <source>
        <dbReference type="SAM" id="Phobius"/>
    </source>
</evidence>
<sequence length="522" mass="56477">MKRAFTKLISVALAFLFMFVPIMNLKAEASSLPPEKGNLFIHKYYMEDISKAGLPNDGKETVVPDKAVPLSNISFKLYKVTPENGRYPEGKSVVVDATALTVTDEDVTYKLAEAVEVKTDDTGLATAKDLAQGVYVVVEQPAEPVTIDGKEINLSPVEPFVTHVPMTNPEGNGWLTDVHVYPKNEGLVAEKVGGTSLSNQIGDIMSYRINTKVPNGVYDANEAVNAKIKYGINDTLDAALTLQQDTVKVYLTDELTGKTTEDKLLVAGVDYNLVSNPSFTVDFTDVGRKKLSDSKYVAITFDAKVNEKILSKKDVTTVDNTAVVDFTNKNGDNITTETPAVTIHTSTVQIEKISARDSSKLAGATFQIASSEANAKAGKFLKKDKDGNVLDVGATGYDEAGEWAEITDAQGVASFKGVKDYTSVLNEQGKEEQITYLSYWIVETKAPAGYHLLDAPVQVTFNEETSAGENPMYTVKTQIKNSKKGLLPKTGSMTAIVLSISGIIVLGVGVMLNIIFSKKKHA</sequence>
<evidence type="ECO:0000259" key="6">
    <source>
        <dbReference type="Pfam" id="PF00746"/>
    </source>
</evidence>
<evidence type="ECO:0000259" key="7">
    <source>
        <dbReference type="Pfam" id="PF16555"/>
    </source>
</evidence>
<keyword evidence="1" id="KW-0134">Cell wall</keyword>
<protein>
    <recommendedName>
        <fullName evidence="11">Gram-positive cocci surface proteins LPxTG domain-containing protein</fullName>
    </recommendedName>
</protein>
<evidence type="ECO:0000313" key="10">
    <source>
        <dbReference type="Proteomes" id="UP000286773"/>
    </source>
</evidence>
<evidence type="ECO:0000256" key="3">
    <source>
        <dbReference type="ARBA" id="ARBA00022729"/>
    </source>
</evidence>
<evidence type="ECO:0000259" key="8">
    <source>
        <dbReference type="Pfam" id="PF17802"/>
    </source>
</evidence>
<evidence type="ECO:0000256" key="4">
    <source>
        <dbReference type="ARBA" id="ARBA00023088"/>
    </source>
</evidence>
<dbReference type="EMBL" id="NGKC01000008">
    <property type="protein sequence ID" value="RSU11512.1"/>
    <property type="molecule type" value="Genomic_DNA"/>
</dbReference>
<dbReference type="RefSeq" id="WP_126813876.1">
    <property type="nucleotide sequence ID" value="NZ_NGKC01000008.1"/>
</dbReference>
<gene>
    <name evidence="9" type="ORF">CBF27_08450</name>
</gene>
<keyword evidence="10" id="KW-1185">Reference proteome</keyword>
<keyword evidence="5" id="KW-1133">Transmembrane helix</keyword>
<dbReference type="Proteomes" id="UP000286773">
    <property type="component" value="Unassembled WGS sequence"/>
</dbReference>
<dbReference type="InterPro" id="IPR013783">
    <property type="entry name" value="Ig-like_fold"/>
</dbReference>
<evidence type="ECO:0000313" key="9">
    <source>
        <dbReference type="EMBL" id="RSU11512.1"/>
    </source>
</evidence>
<organism evidence="9 10">
    <name type="scientific">Vagococcus acidifermentans</name>
    <dbReference type="NCBI Taxonomy" id="564710"/>
    <lineage>
        <taxon>Bacteria</taxon>
        <taxon>Bacillati</taxon>
        <taxon>Bacillota</taxon>
        <taxon>Bacilli</taxon>
        <taxon>Lactobacillales</taxon>
        <taxon>Enterococcaceae</taxon>
        <taxon>Vagococcus</taxon>
    </lineage>
</organism>
<dbReference type="InterPro" id="IPR019931">
    <property type="entry name" value="LPXTG_anchor"/>
</dbReference>
<dbReference type="InterPro" id="IPR048052">
    <property type="entry name" value="FM1-like"/>
</dbReference>
<keyword evidence="4" id="KW-0572">Peptidoglycan-anchor</keyword>
<reference evidence="9 10" key="1">
    <citation type="submission" date="2017-05" db="EMBL/GenBank/DDBJ databases">
        <title>Vagococcus spp. assemblies.</title>
        <authorList>
            <person name="Gulvik C.A."/>
        </authorList>
    </citation>
    <scope>NUCLEOTIDE SEQUENCE [LARGE SCALE GENOMIC DNA]</scope>
    <source>
        <strain evidence="9 10">LMG 24798</strain>
    </source>
</reference>
<keyword evidence="5" id="KW-0812">Transmembrane</keyword>
<feature type="domain" description="SpaA-like prealbumin fold" evidence="8">
    <location>
        <begin position="347"/>
        <end position="465"/>
    </location>
</feature>
<dbReference type="OrthoDB" id="2199792at2"/>
<keyword evidence="3" id="KW-0732">Signal</keyword>
<feature type="domain" description="Gram-positive cocci surface proteins LPxTG" evidence="6">
    <location>
        <begin position="480"/>
        <end position="520"/>
    </location>
</feature>
<comment type="caution">
    <text evidence="9">The sequence shown here is derived from an EMBL/GenBank/DDBJ whole genome shotgun (WGS) entry which is preliminary data.</text>
</comment>